<organism evidence="2 3">
    <name type="scientific">Pseudomonas putida</name>
    <name type="common">Arthrobacter siderocapsulatus</name>
    <dbReference type="NCBI Taxonomy" id="303"/>
    <lineage>
        <taxon>Bacteria</taxon>
        <taxon>Pseudomonadati</taxon>
        <taxon>Pseudomonadota</taxon>
        <taxon>Gammaproteobacteria</taxon>
        <taxon>Pseudomonadales</taxon>
        <taxon>Pseudomonadaceae</taxon>
        <taxon>Pseudomonas</taxon>
    </lineage>
</organism>
<evidence type="ECO:0000259" key="1">
    <source>
        <dbReference type="Pfam" id="PF00483"/>
    </source>
</evidence>
<evidence type="ECO:0000313" key="2">
    <source>
        <dbReference type="EMBL" id="QHG63827.1"/>
    </source>
</evidence>
<dbReference type="Gene3D" id="3.90.550.10">
    <property type="entry name" value="Spore Coat Polysaccharide Biosynthesis Protein SpsA, Chain A"/>
    <property type="match status" value="1"/>
</dbReference>
<dbReference type="InterPro" id="IPR029044">
    <property type="entry name" value="Nucleotide-diphossugar_trans"/>
</dbReference>
<dbReference type="RefSeq" id="WP_159409301.1">
    <property type="nucleotide sequence ID" value="NZ_CP026115.2"/>
</dbReference>
<evidence type="ECO:0000313" key="3">
    <source>
        <dbReference type="Proteomes" id="UP000464480"/>
    </source>
</evidence>
<dbReference type="GO" id="GO:0009243">
    <property type="term" value="P:O antigen biosynthetic process"/>
    <property type="evidence" value="ECO:0007669"/>
    <property type="project" value="InterPro"/>
</dbReference>
<accession>A0A6I6XV35</accession>
<keyword evidence="2" id="KW-0808">Transferase</keyword>
<protein>
    <submittedName>
        <fullName evidence="2">Glucose-1-phosphate cytidylyltransferase</fullName>
        <ecNumber evidence="2">2.7.7.33</ecNumber>
    </submittedName>
</protein>
<dbReference type="PANTHER" id="PTHR47183">
    <property type="entry name" value="GLUCOSE-1-PHOSPHATE CYTIDYLYLTRANSFERASE-RELATED"/>
    <property type="match status" value="1"/>
</dbReference>
<dbReference type="GO" id="GO:0047343">
    <property type="term" value="F:glucose-1-phosphate cytidylyltransferase activity"/>
    <property type="evidence" value="ECO:0007669"/>
    <property type="project" value="UniProtKB-EC"/>
</dbReference>
<name>A0A6I6XV35_PSEPU</name>
<feature type="domain" description="Nucleotidyl transferase" evidence="1">
    <location>
        <begin position="2"/>
        <end position="206"/>
    </location>
</feature>
<proteinExistence type="predicted"/>
<dbReference type="AlphaFoldDB" id="A0A6I6XV35"/>
<dbReference type="SUPFAM" id="SSF53448">
    <property type="entry name" value="Nucleotide-diphospho-sugar transferases"/>
    <property type="match status" value="1"/>
</dbReference>
<reference evidence="2 3" key="1">
    <citation type="submission" date="2020-02" db="EMBL/GenBank/DDBJ databases">
        <title>Pseudomonas Putida W5 Complete Genome Assembly.</title>
        <authorList>
            <person name="Yuan Z.-C."/>
            <person name="Shaw G.A."/>
            <person name="Cusano A.D."/>
            <person name="Caddey B.J."/>
            <person name="Weselowski B.J."/>
        </authorList>
    </citation>
    <scope>NUCLEOTIDE SEQUENCE [LARGE SCALE GENOMIC DNA]</scope>
    <source>
        <strain evidence="2 3">W5</strain>
    </source>
</reference>
<dbReference type="CDD" id="cd02524">
    <property type="entry name" value="G1P_cytidylyltransferase"/>
    <property type="match status" value="1"/>
</dbReference>
<dbReference type="EC" id="2.7.7.33" evidence="2"/>
<dbReference type="NCBIfam" id="TIGR02623">
    <property type="entry name" value="G1P_cyt_trans"/>
    <property type="match status" value="1"/>
</dbReference>
<dbReference type="Pfam" id="PF00483">
    <property type="entry name" value="NTP_transferase"/>
    <property type="match status" value="1"/>
</dbReference>
<dbReference type="PANTHER" id="PTHR47183:SF1">
    <property type="entry name" value="GLUCOSE-1-PHOSPHATE CYTIDYLYLTRANSFERASE"/>
    <property type="match status" value="1"/>
</dbReference>
<keyword evidence="2" id="KW-0548">Nucleotidyltransferase</keyword>
<dbReference type="EMBL" id="CP026115">
    <property type="protein sequence ID" value="QHG63827.1"/>
    <property type="molecule type" value="Genomic_DNA"/>
</dbReference>
<gene>
    <name evidence="2" type="primary">rfbF</name>
    <name evidence="2" type="ORF">C2H86_05055</name>
</gene>
<dbReference type="InterPro" id="IPR046981">
    <property type="entry name" value="G1P_cyt_trans"/>
</dbReference>
<dbReference type="InterPro" id="IPR013446">
    <property type="entry name" value="G1P_cyt_trans-like"/>
</dbReference>
<dbReference type="Proteomes" id="UP000464480">
    <property type="component" value="Chromosome"/>
</dbReference>
<sequence>MKAVILAGGLGTRIAEESDTKPKPMVEIGGKPLLWHIMRSYANHGIKDFVICLGYKGYVIKEFFFNYYRHMSDMVIDLSTGEHQVINSQAEDWRITLVDTGAETMTGGRLKRVAPYLNGETFCLTYGDGLSNIDISAEVEFHRQHGKLATVAAVQPPGRFGVLNIDERNNVSSFEEKPSDEIGWINGGFFVLEPSVIDYIDGDATSWEREPLMNLARDGQLSAFHHHGFWQPCDTLRDKRELEALWANNKAPWRI</sequence>
<dbReference type="InterPro" id="IPR005835">
    <property type="entry name" value="NTP_transferase_dom"/>
</dbReference>